<keyword evidence="8" id="KW-1185">Reference proteome</keyword>
<evidence type="ECO:0000256" key="4">
    <source>
        <dbReference type="ARBA" id="ARBA00023136"/>
    </source>
</evidence>
<feature type="transmembrane region" description="Helical" evidence="5">
    <location>
        <begin position="110"/>
        <end position="128"/>
    </location>
</feature>
<feature type="transmembrane region" description="Helical" evidence="5">
    <location>
        <begin position="356"/>
        <end position="376"/>
    </location>
</feature>
<feature type="transmembrane region" description="Helical" evidence="5">
    <location>
        <begin position="382"/>
        <end position="401"/>
    </location>
</feature>
<comment type="caution">
    <text evidence="7">The sequence shown here is derived from an EMBL/GenBank/DDBJ whole genome shotgun (WGS) entry which is preliminary data.</text>
</comment>
<dbReference type="Pfam" id="PF07690">
    <property type="entry name" value="MFS_1"/>
    <property type="match status" value="1"/>
</dbReference>
<dbReference type="InterPro" id="IPR005829">
    <property type="entry name" value="Sugar_transporter_CS"/>
</dbReference>
<evidence type="ECO:0000313" key="8">
    <source>
        <dbReference type="Proteomes" id="UP001141259"/>
    </source>
</evidence>
<dbReference type="Proteomes" id="UP001141259">
    <property type="component" value="Unassembled WGS sequence"/>
</dbReference>
<keyword evidence="4 5" id="KW-0472">Membrane</keyword>
<gene>
    <name evidence="7" type="ORF">NZH93_49180</name>
</gene>
<dbReference type="SUPFAM" id="SSF103473">
    <property type="entry name" value="MFS general substrate transporter"/>
    <property type="match status" value="1"/>
</dbReference>
<evidence type="ECO:0000313" key="7">
    <source>
        <dbReference type="EMBL" id="MCS7484853.1"/>
    </source>
</evidence>
<dbReference type="PROSITE" id="PS50850">
    <property type="entry name" value="MFS"/>
    <property type="match status" value="1"/>
</dbReference>
<feature type="transmembrane region" description="Helical" evidence="5">
    <location>
        <begin position="12"/>
        <end position="37"/>
    </location>
</feature>
<reference evidence="7" key="1">
    <citation type="submission" date="2022-08" db="EMBL/GenBank/DDBJ databases">
        <authorList>
            <person name="Tistechok S."/>
            <person name="Samborskyy M."/>
            <person name="Roman I."/>
        </authorList>
    </citation>
    <scope>NUCLEOTIDE SEQUENCE</scope>
    <source>
        <strain evidence="7">DSM 103496</strain>
    </source>
</reference>
<feature type="transmembrane region" description="Helical" evidence="5">
    <location>
        <begin position="293"/>
        <end position="311"/>
    </location>
</feature>
<accession>A0A9X2VZX2</accession>
<evidence type="ECO:0000256" key="2">
    <source>
        <dbReference type="ARBA" id="ARBA00022692"/>
    </source>
</evidence>
<keyword evidence="3 5" id="KW-1133">Transmembrane helix</keyword>
<dbReference type="PANTHER" id="PTHR23528:SF1">
    <property type="entry name" value="MAJOR FACILITATOR SUPERFAMILY (MFS) PROFILE DOMAIN-CONTAINING PROTEIN"/>
    <property type="match status" value="1"/>
</dbReference>
<dbReference type="RefSeq" id="WP_259630295.1">
    <property type="nucleotide sequence ID" value="NZ_JANYMP010000058.1"/>
</dbReference>
<proteinExistence type="predicted"/>
<organism evidence="7 8">
    <name type="scientific">Umezawaea endophytica</name>
    <dbReference type="NCBI Taxonomy" id="1654476"/>
    <lineage>
        <taxon>Bacteria</taxon>
        <taxon>Bacillati</taxon>
        <taxon>Actinomycetota</taxon>
        <taxon>Actinomycetes</taxon>
        <taxon>Pseudonocardiales</taxon>
        <taxon>Pseudonocardiaceae</taxon>
        <taxon>Umezawaea</taxon>
    </lineage>
</organism>
<evidence type="ECO:0000259" key="6">
    <source>
        <dbReference type="PROSITE" id="PS50850"/>
    </source>
</evidence>
<dbReference type="InterPro" id="IPR036259">
    <property type="entry name" value="MFS_trans_sf"/>
</dbReference>
<comment type="subcellular location">
    <subcellularLocation>
        <location evidence="1">Cell membrane</location>
        <topology evidence="1">Multi-pass membrane protein</topology>
    </subcellularLocation>
</comment>
<feature type="transmembrane region" description="Helical" evidence="5">
    <location>
        <begin position="259"/>
        <end position="281"/>
    </location>
</feature>
<feature type="transmembrane region" description="Helical" evidence="5">
    <location>
        <begin position="317"/>
        <end position="335"/>
    </location>
</feature>
<protein>
    <submittedName>
        <fullName evidence="7">MFS transporter</fullName>
    </submittedName>
</protein>
<dbReference type="GO" id="GO:0005886">
    <property type="term" value="C:plasma membrane"/>
    <property type="evidence" value="ECO:0007669"/>
    <property type="project" value="UniProtKB-SubCell"/>
</dbReference>
<feature type="transmembrane region" description="Helical" evidence="5">
    <location>
        <begin position="140"/>
        <end position="165"/>
    </location>
</feature>
<dbReference type="InterPro" id="IPR020846">
    <property type="entry name" value="MFS_dom"/>
</dbReference>
<dbReference type="EMBL" id="JANYMP010000058">
    <property type="protein sequence ID" value="MCS7484853.1"/>
    <property type="molecule type" value="Genomic_DNA"/>
</dbReference>
<dbReference type="Gene3D" id="1.20.1250.20">
    <property type="entry name" value="MFS general substrate transporter like domains"/>
    <property type="match status" value="1"/>
</dbReference>
<dbReference type="PANTHER" id="PTHR23528">
    <property type="match status" value="1"/>
</dbReference>
<evidence type="ECO:0000256" key="1">
    <source>
        <dbReference type="ARBA" id="ARBA00004651"/>
    </source>
</evidence>
<dbReference type="AlphaFoldDB" id="A0A9X2VZX2"/>
<feature type="transmembrane region" description="Helical" evidence="5">
    <location>
        <begin position="84"/>
        <end position="104"/>
    </location>
</feature>
<dbReference type="GO" id="GO:0022857">
    <property type="term" value="F:transmembrane transporter activity"/>
    <property type="evidence" value="ECO:0007669"/>
    <property type="project" value="InterPro"/>
</dbReference>
<keyword evidence="2 5" id="KW-0812">Transmembrane</keyword>
<evidence type="ECO:0000256" key="3">
    <source>
        <dbReference type="ARBA" id="ARBA00022989"/>
    </source>
</evidence>
<dbReference type="InterPro" id="IPR011701">
    <property type="entry name" value="MFS"/>
</dbReference>
<sequence length="407" mass="42504">MSRPKVDGPLRPLIWTLGLNGFAQALVLGAASILLGLEAMGFGEEDKVGVLALLTTSGAVVSMVVQPFAGALSDRTRSRFGRRVPWILGGSVLSGLCLFGMGGATGLGQLVVLWMLFHLAFNFVPGLLHAMVPDRVPQPLLGTFAAVYGAASLAGGILGAVFASFLADYVFLAWTVLAGVLVLAAVLLTVFNREDPGLDDEPEPLTWKHFRSAYWVSPTRHPDFAWAFAGRFLMNLGYAMTTTYMLYILQDYVGLGESAVGAVPLVGAATLLGMTVTTVLSGPLSDRVGRRRVFVAVAGAIVAASTVVPLLSPTLPAIIVFVFCSGLGFGIYQAVDLAVVTEALPSREDSGAGMGLLNLAVAVPATIAPLAGSAVVHAFDTYAPIFLLTLVLSALSSLAVSRVKGVR</sequence>
<feature type="transmembrane region" description="Helical" evidence="5">
    <location>
        <begin position="224"/>
        <end position="247"/>
    </location>
</feature>
<feature type="transmembrane region" description="Helical" evidence="5">
    <location>
        <begin position="171"/>
        <end position="191"/>
    </location>
</feature>
<name>A0A9X2VZX2_9PSEU</name>
<feature type="transmembrane region" description="Helical" evidence="5">
    <location>
        <begin position="49"/>
        <end position="72"/>
    </location>
</feature>
<evidence type="ECO:0000256" key="5">
    <source>
        <dbReference type="SAM" id="Phobius"/>
    </source>
</evidence>
<feature type="domain" description="Major facilitator superfamily (MFS) profile" evidence="6">
    <location>
        <begin position="223"/>
        <end position="407"/>
    </location>
</feature>
<dbReference type="PROSITE" id="PS00216">
    <property type="entry name" value="SUGAR_TRANSPORT_1"/>
    <property type="match status" value="1"/>
</dbReference>